<sequence length="198" mass="22291">MWKEIRNTLITGLLVILPMALTAIVILWLFNRVDIVFRQPIENIIGFRIYGLGVLITLFLIFIVGLLARNYSGNKLINFTELVLERIPLVRTVYFSIKQLTETIYGSKHTAFRKAVLVEYPSPGRYSIAFVTSDGSEEIVEKTGEDVVGLFIPTTPNPTSGVYIMIPKKETIPLEMSVEQAIKLVISGGIVKPDQKKY</sequence>
<keyword evidence="1" id="KW-0812">Transmembrane</keyword>
<feature type="transmembrane region" description="Helical" evidence="1">
    <location>
        <begin position="7"/>
        <end position="29"/>
    </location>
</feature>
<evidence type="ECO:0000313" key="3">
    <source>
        <dbReference type="Proteomes" id="UP001314796"/>
    </source>
</evidence>
<keyword evidence="1" id="KW-1133">Transmembrane helix</keyword>
<protein>
    <submittedName>
        <fullName evidence="2">Membrane protein</fullName>
    </submittedName>
</protein>
<evidence type="ECO:0000256" key="1">
    <source>
        <dbReference type="SAM" id="Phobius"/>
    </source>
</evidence>
<dbReference type="InterPro" id="IPR007462">
    <property type="entry name" value="COV1-like"/>
</dbReference>
<keyword evidence="1" id="KW-0472">Membrane</keyword>
<feature type="transmembrane region" description="Helical" evidence="1">
    <location>
        <begin position="49"/>
        <end position="68"/>
    </location>
</feature>
<gene>
    <name evidence="2" type="ORF">JOC73_001155</name>
</gene>
<keyword evidence="3" id="KW-1185">Reference proteome</keyword>
<comment type="caution">
    <text evidence="2">The sequence shown here is derived from an EMBL/GenBank/DDBJ whole genome shotgun (WGS) entry which is preliminary data.</text>
</comment>
<evidence type="ECO:0000313" key="2">
    <source>
        <dbReference type="EMBL" id="MBM7614643.1"/>
    </source>
</evidence>
<dbReference type="Proteomes" id="UP001314796">
    <property type="component" value="Unassembled WGS sequence"/>
</dbReference>
<reference evidence="2 3" key="1">
    <citation type="submission" date="2021-01" db="EMBL/GenBank/DDBJ databases">
        <title>Genomic Encyclopedia of Type Strains, Phase IV (KMG-IV): sequencing the most valuable type-strain genomes for metagenomic binning, comparative biology and taxonomic classification.</title>
        <authorList>
            <person name="Goeker M."/>
        </authorList>
    </citation>
    <scope>NUCLEOTIDE SEQUENCE [LARGE SCALE GENOMIC DNA]</scope>
    <source>
        <strain evidence="2 3">DSM 25890</strain>
    </source>
</reference>
<dbReference type="PANTHER" id="PTHR31876">
    <property type="entry name" value="COV-LIKE PROTEIN 1"/>
    <property type="match status" value="1"/>
</dbReference>
<dbReference type="Pfam" id="PF04367">
    <property type="entry name" value="DUF502"/>
    <property type="match status" value="1"/>
</dbReference>
<organism evidence="2 3">
    <name type="scientific">Alkaliphilus hydrothermalis</name>
    <dbReference type="NCBI Taxonomy" id="1482730"/>
    <lineage>
        <taxon>Bacteria</taxon>
        <taxon>Bacillati</taxon>
        <taxon>Bacillota</taxon>
        <taxon>Clostridia</taxon>
        <taxon>Peptostreptococcales</taxon>
        <taxon>Natronincolaceae</taxon>
        <taxon>Alkaliphilus</taxon>
    </lineage>
</organism>
<name>A0ABS2NNW8_9FIRM</name>
<dbReference type="PANTHER" id="PTHR31876:SF26">
    <property type="entry name" value="PROTEIN LIKE COV 2"/>
    <property type="match status" value="1"/>
</dbReference>
<accession>A0ABS2NNW8</accession>
<dbReference type="EMBL" id="JAFBEE010000005">
    <property type="protein sequence ID" value="MBM7614643.1"/>
    <property type="molecule type" value="Genomic_DNA"/>
</dbReference>
<dbReference type="RefSeq" id="WP_204401047.1">
    <property type="nucleotide sequence ID" value="NZ_JAFBEE010000005.1"/>
</dbReference>
<proteinExistence type="predicted"/>